<keyword evidence="12" id="KW-0472">Membrane</keyword>
<evidence type="ECO:0000256" key="13">
    <source>
        <dbReference type="ARBA" id="ARBA00023157"/>
    </source>
</evidence>
<keyword evidence="6" id="KW-0285">Flavoprotein</keyword>
<evidence type="ECO:0000256" key="12">
    <source>
        <dbReference type="ARBA" id="ARBA00023136"/>
    </source>
</evidence>
<dbReference type="GO" id="GO:0034975">
    <property type="term" value="P:protein folding in endoplasmic reticulum"/>
    <property type="evidence" value="ECO:0007669"/>
    <property type="project" value="InterPro"/>
</dbReference>
<evidence type="ECO:0000256" key="10">
    <source>
        <dbReference type="ARBA" id="ARBA00022982"/>
    </source>
</evidence>
<evidence type="ECO:0000256" key="3">
    <source>
        <dbReference type="ARBA" id="ARBA00008277"/>
    </source>
</evidence>
<evidence type="ECO:0000256" key="2">
    <source>
        <dbReference type="ARBA" id="ARBA00004367"/>
    </source>
</evidence>
<dbReference type="EMBL" id="GGMR01007536">
    <property type="protein sequence ID" value="MBY20155.1"/>
    <property type="molecule type" value="Transcribed_RNA"/>
</dbReference>
<proteinExistence type="inferred from homology"/>
<evidence type="ECO:0000256" key="1">
    <source>
        <dbReference type="ARBA" id="ARBA00001974"/>
    </source>
</evidence>
<sequence>MFLGGQQAQKLKEEFRLHFRNVSTIMDCVGCDKCKLWGKLQIQGLGTALKILFSNKARTNGYNELSTTVNKHTLQLERSEIVALFNAFGRLSTSIYEIEKFRKLLR</sequence>
<dbReference type="InterPro" id="IPR037192">
    <property type="entry name" value="ERO1-like_sf"/>
</dbReference>
<organism evidence="16">
    <name type="scientific">Schizaphis graminum</name>
    <name type="common">Green bug aphid</name>
    <dbReference type="NCBI Taxonomy" id="13262"/>
    <lineage>
        <taxon>Eukaryota</taxon>
        <taxon>Metazoa</taxon>
        <taxon>Ecdysozoa</taxon>
        <taxon>Arthropoda</taxon>
        <taxon>Hexapoda</taxon>
        <taxon>Insecta</taxon>
        <taxon>Pterygota</taxon>
        <taxon>Neoptera</taxon>
        <taxon>Paraneoptera</taxon>
        <taxon>Hemiptera</taxon>
        <taxon>Sternorrhyncha</taxon>
        <taxon>Aphidomorpha</taxon>
        <taxon>Aphidoidea</taxon>
        <taxon>Aphididae</taxon>
        <taxon>Aphidini</taxon>
        <taxon>Schizaphis</taxon>
    </lineage>
</organism>
<dbReference type="GO" id="GO:0005789">
    <property type="term" value="C:endoplasmic reticulum membrane"/>
    <property type="evidence" value="ECO:0007669"/>
    <property type="project" value="UniProtKB-SubCell"/>
</dbReference>
<keyword evidence="11" id="KW-0560">Oxidoreductase</keyword>
<keyword evidence="5" id="KW-0813">Transport</keyword>
<dbReference type="PANTHER" id="PTHR12613">
    <property type="entry name" value="ERO1-RELATED"/>
    <property type="match status" value="1"/>
</dbReference>
<evidence type="ECO:0000256" key="14">
    <source>
        <dbReference type="ARBA" id="ARBA00023180"/>
    </source>
</evidence>
<keyword evidence="13" id="KW-1015">Disulfide bond</keyword>
<comment type="cofactor">
    <cofactor evidence="1">
        <name>FAD</name>
        <dbReference type="ChEBI" id="CHEBI:57692"/>
    </cofactor>
</comment>
<dbReference type="InterPro" id="IPR007266">
    <property type="entry name" value="Ero1"/>
</dbReference>
<reference evidence="16" key="1">
    <citation type="submission" date="2018-04" db="EMBL/GenBank/DDBJ databases">
        <title>Transcriptome of Schizaphis graminum biotype I.</title>
        <authorList>
            <person name="Scully E.D."/>
            <person name="Geib S.M."/>
            <person name="Palmer N.A."/>
            <person name="Koch K."/>
            <person name="Bradshaw J."/>
            <person name="Heng-Moss T."/>
            <person name="Sarath G."/>
        </authorList>
    </citation>
    <scope>NUCLEOTIDE SEQUENCE</scope>
</reference>
<evidence type="ECO:0000256" key="5">
    <source>
        <dbReference type="ARBA" id="ARBA00022448"/>
    </source>
</evidence>
<dbReference type="PANTHER" id="PTHR12613:SF0">
    <property type="entry name" value="ERO1-LIKE PROTEIN"/>
    <property type="match status" value="1"/>
</dbReference>
<comment type="similarity">
    <text evidence="3">Belongs to the EROs family.</text>
</comment>
<evidence type="ECO:0000256" key="7">
    <source>
        <dbReference type="ARBA" id="ARBA00022729"/>
    </source>
</evidence>
<dbReference type="GO" id="GO:0015035">
    <property type="term" value="F:protein-disulfide reductase activity"/>
    <property type="evidence" value="ECO:0007669"/>
    <property type="project" value="InterPro"/>
</dbReference>
<evidence type="ECO:0000256" key="6">
    <source>
        <dbReference type="ARBA" id="ARBA00022630"/>
    </source>
</evidence>
<dbReference type="GO" id="GO:0071949">
    <property type="term" value="F:FAD binding"/>
    <property type="evidence" value="ECO:0007669"/>
    <property type="project" value="InterPro"/>
</dbReference>
<dbReference type="SUPFAM" id="SSF110019">
    <property type="entry name" value="ERO1-like"/>
    <property type="match status" value="1"/>
</dbReference>
<name>A0A2S2NSM9_SCHGA</name>
<dbReference type="AlphaFoldDB" id="A0A2S2NSM9"/>
<comment type="subcellular location">
    <subcellularLocation>
        <location evidence="2">Endoplasmic reticulum membrane</location>
        <topology evidence="2">Peripheral membrane protein</topology>
        <orientation evidence="2">Lumenal side</orientation>
    </subcellularLocation>
</comment>
<evidence type="ECO:0000256" key="4">
    <source>
        <dbReference type="ARBA" id="ARBA00011802"/>
    </source>
</evidence>
<evidence type="ECO:0000256" key="8">
    <source>
        <dbReference type="ARBA" id="ARBA00022824"/>
    </source>
</evidence>
<evidence type="ECO:0000256" key="15">
    <source>
        <dbReference type="ARBA" id="ARBA00023284"/>
    </source>
</evidence>
<gene>
    <name evidence="16" type="primary">Ero1lb</name>
    <name evidence="16" type="ORF">g.73920</name>
</gene>
<keyword evidence="8" id="KW-0256">Endoplasmic reticulum</keyword>
<keyword evidence="14" id="KW-0325">Glycoprotein</keyword>
<evidence type="ECO:0000256" key="11">
    <source>
        <dbReference type="ARBA" id="ARBA00023002"/>
    </source>
</evidence>
<keyword evidence="7" id="KW-0732">Signal</keyword>
<protein>
    <submittedName>
        <fullName evidence="16">ERO1-like protein beta</fullName>
    </submittedName>
</protein>
<keyword evidence="15" id="KW-0676">Redox-active center</keyword>
<evidence type="ECO:0000256" key="9">
    <source>
        <dbReference type="ARBA" id="ARBA00022827"/>
    </source>
</evidence>
<keyword evidence="9" id="KW-0274">FAD</keyword>
<dbReference type="Pfam" id="PF04137">
    <property type="entry name" value="ERO1"/>
    <property type="match status" value="1"/>
</dbReference>
<accession>A0A2S2NSM9</accession>
<dbReference type="GO" id="GO:0016972">
    <property type="term" value="F:thiol oxidase activity"/>
    <property type="evidence" value="ECO:0007669"/>
    <property type="project" value="InterPro"/>
</dbReference>
<comment type="subunit">
    <text evidence="4">May function both as a monomer and a homodimer.</text>
</comment>
<evidence type="ECO:0000313" key="16">
    <source>
        <dbReference type="EMBL" id="MBY20155.1"/>
    </source>
</evidence>
<keyword evidence="10" id="KW-0249">Electron transport</keyword>